<dbReference type="InterPro" id="IPR014774">
    <property type="entry name" value="KaiC-like_dom"/>
</dbReference>
<protein>
    <recommendedName>
        <fullName evidence="3">KaiC-like domain-containing protein</fullName>
    </recommendedName>
</protein>
<dbReference type="InterPro" id="IPR027417">
    <property type="entry name" value="P-loop_NTPase"/>
</dbReference>
<gene>
    <name evidence="4" type="ORF">METZ01_LOCUS250298</name>
</gene>
<dbReference type="SUPFAM" id="SSF52540">
    <property type="entry name" value="P-loop containing nucleoside triphosphate hydrolases"/>
    <property type="match status" value="1"/>
</dbReference>
<dbReference type="Pfam" id="PF06745">
    <property type="entry name" value="ATPase"/>
    <property type="match status" value="1"/>
</dbReference>
<dbReference type="PANTHER" id="PTHR43637">
    <property type="entry name" value="UPF0273 PROTEIN TM_0370"/>
    <property type="match status" value="1"/>
</dbReference>
<evidence type="ECO:0000256" key="1">
    <source>
        <dbReference type="ARBA" id="ARBA00022741"/>
    </source>
</evidence>
<dbReference type="NCBIfam" id="NF004723">
    <property type="entry name" value="PRK06067.1"/>
    <property type="match status" value="1"/>
</dbReference>
<proteinExistence type="predicted"/>
<keyword evidence="2" id="KW-0067">ATP-binding</keyword>
<name>A0A382ICK5_9ZZZZ</name>
<keyword evidence="1" id="KW-0547">Nucleotide-binding</keyword>
<dbReference type="Gene3D" id="3.40.50.300">
    <property type="entry name" value="P-loop containing nucleotide triphosphate hydrolases"/>
    <property type="match status" value="1"/>
</dbReference>
<dbReference type="GO" id="GO:0005524">
    <property type="term" value="F:ATP binding"/>
    <property type="evidence" value="ECO:0007669"/>
    <property type="project" value="UniProtKB-KW"/>
</dbReference>
<organism evidence="4">
    <name type="scientific">marine metagenome</name>
    <dbReference type="NCBI Taxonomy" id="408172"/>
    <lineage>
        <taxon>unclassified sequences</taxon>
        <taxon>metagenomes</taxon>
        <taxon>ecological metagenomes</taxon>
    </lineage>
</organism>
<accession>A0A382ICK5</accession>
<evidence type="ECO:0000256" key="2">
    <source>
        <dbReference type="ARBA" id="ARBA00022840"/>
    </source>
</evidence>
<sequence length="236" mass="25733">MITNEQIMDGKKWISTGSVEIDKKMGGGIPLGTLMLVEGNASSGKSSLVQQLLWSALATGEKVALYVTEQTVHSLLRQMGSLGLDVVDDFLLDRLRIFPVSVLQNDRPDLKRLSRHMEEQLSAGVLAIDSLTTIVPWSGGEQIKDFLTECKNLCDNGKVVICTAHEDAFGQEIGNRTRSVCDAYIRLHVNPSGASLLKTMEVAKIRGADMKTGNILGFEVEPNRGLRIIPISVARA</sequence>
<evidence type="ECO:0000259" key="3">
    <source>
        <dbReference type="Pfam" id="PF06745"/>
    </source>
</evidence>
<dbReference type="AlphaFoldDB" id="A0A382ICK5"/>
<feature type="domain" description="KaiC-like" evidence="3">
    <location>
        <begin position="15"/>
        <end position="231"/>
    </location>
</feature>
<dbReference type="PANTHER" id="PTHR43637:SF3">
    <property type="entry name" value="FLAGELLA-RELATED PROTEIN H-RELATED"/>
    <property type="match status" value="1"/>
</dbReference>
<dbReference type="EMBL" id="UINC01066584">
    <property type="protein sequence ID" value="SVB97444.1"/>
    <property type="molecule type" value="Genomic_DNA"/>
</dbReference>
<evidence type="ECO:0000313" key="4">
    <source>
        <dbReference type="EMBL" id="SVB97444.1"/>
    </source>
</evidence>
<reference evidence="4" key="1">
    <citation type="submission" date="2018-05" db="EMBL/GenBank/DDBJ databases">
        <authorList>
            <person name="Lanie J.A."/>
            <person name="Ng W.-L."/>
            <person name="Kazmierczak K.M."/>
            <person name="Andrzejewski T.M."/>
            <person name="Davidsen T.M."/>
            <person name="Wayne K.J."/>
            <person name="Tettelin H."/>
            <person name="Glass J.I."/>
            <person name="Rusch D."/>
            <person name="Podicherti R."/>
            <person name="Tsui H.-C.T."/>
            <person name="Winkler M.E."/>
        </authorList>
    </citation>
    <scope>NUCLEOTIDE SEQUENCE</scope>
</reference>